<dbReference type="FunFam" id="2.10.25.10:FF:000009">
    <property type="entry name" value="Low-density lipoprotein receptor isoform 1"/>
    <property type="match status" value="1"/>
</dbReference>
<reference evidence="12" key="2">
    <citation type="journal article" date="2021" name="Genome Biol. Evol.">
        <title>Developing a high-quality reference genome for a parasitic bivalve with doubly uniparental inheritance (Bivalvia: Unionida).</title>
        <authorList>
            <person name="Smith C.H."/>
        </authorList>
    </citation>
    <scope>NUCLEOTIDE SEQUENCE</scope>
    <source>
        <strain evidence="12">CHS0354</strain>
        <tissue evidence="12">Mantle</tissue>
    </source>
</reference>
<evidence type="ECO:0000256" key="9">
    <source>
        <dbReference type="ARBA" id="ARBA00023170"/>
    </source>
</evidence>
<organism evidence="12 13">
    <name type="scientific">Potamilus streckersoni</name>
    <dbReference type="NCBI Taxonomy" id="2493646"/>
    <lineage>
        <taxon>Eukaryota</taxon>
        <taxon>Metazoa</taxon>
        <taxon>Spiralia</taxon>
        <taxon>Lophotrochozoa</taxon>
        <taxon>Mollusca</taxon>
        <taxon>Bivalvia</taxon>
        <taxon>Autobranchia</taxon>
        <taxon>Heteroconchia</taxon>
        <taxon>Palaeoheterodonta</taxon>
        <taxon>Unionida</taxon>
        <taxon>Unionoidea</taxon>
        <taxon>Unionidae</taxon>
        <taxon>Ambleminae</taxon>
        <taxon>Lampsilini</taxon>
        <taxon>Potamilus</taxon>
    </lineage>
</organism>
<dbReference type="Proteomes" id="UP001195483">
    <property type="component" value="Unassembled WGS sequence"/>
</dbReference>
<dbReference type="Pfam" id="PF07645">
    <property type="entry name" value="EGF_CA"/>
    <property type="match status" value="2"/>
</dbReference>
<keyword evidence="4" id="KW-0812">Transmembrane</keyword>
<evidence type="ECO:0000256" key="1">
    <source>
        <dbReference type="ARBA" id="ARBA00004479"/>
    </source>
</evidence>
<dbReference type="InterPro" id="IPR051495">
    <property type="entry name" value="Epithelial_Barrier/Signaling"/>
</dbReference>
<dbReference type="InterPro" id="IPR049883">
    <property type="entry name" value="NOTCH1_EGF-like"/>
</dbReference>
<dbReference type="PROSITE" id="PS01187">
    <property type="entry name" value="EGF_CA"/>
    <property type="match status" value="1"/>
</dbReference>
<evidence type="ECO:0000256" key="3">
    <source>
        <dbReference type="ARBA" id="ARBA00022583"/>
    </source>
</evidence>
<keyword evidence="13" id="KW-1185">Reference proteome</keyword>
<evidence type="ECO:0000313" key="12">
    <source>
        <dbReference type="EMBL" id="KAK3579268.1"/>
    </source>
</evidence>
<comment type="subcellular location">
    <subcellularLocation>
        <location evidence="1">Membrane</location>
        <topology evidence="1">Single-pass type I membrane protein</topology>
    </subcellularLocation>
</comment>
<dbReference type="SUPFAM" id="SSF57196">
    <property type="entry name" value="EGF/Laminin"/>
    <property type="match status" value="2"/>
</dbReference>
<gene>
    <name evidence="12" type="ORF">CHS0354_033346</name>
</gene>
<feature type="domain" description="VWFD" evidence="11">
    <location>
        <begin position="1"/>
        <end position="49"/>
    </location>
</feature>
<dbReference type="InterPro" id="IPR056619">
    <property type="entry name" value="C8-3_MUC4"/>
</dbReference>
<dbReference type="InterPro" id="IPR018097">
    <property type="entry name" value="EGF_Ca-bd_CS"/>
</dbReference>
<dbReference type="Pfam" id="PF23263">
    <property type="entry name" value="C8-3_MUC4"/>
    <property type="match status" value="1"/>
</dbReference>
<dbReference type="GO" id="GO:0005509">
    <property type="term" value="F:calcium ion binding"/>
    <property type="evidence" value="ECO:0007669"/>
    <property type="project" value="InterPro"/>
</dbReference>
<sequence length="400" mass="44451">MTSGLMGNFDDNSTNDLQLKNGTILHHEKTERHIFEFGMTWAVEANQSAFWYPRGKGYFDYSHLNYTPKFLEDADKGKVTSAQQFCGSEEEECIFDLVFTGNETIANHTKHLGKVSRERDKTLVNHAPNISGPKKINITANTTSTYWLYASDDGTFTYKVLDGHPYANTTMQANGDAILTLFLKENNPVNITVTVVDNFGEQATPYQPTIVFCSNCSRRGTCDFGDYLDDDRTTYTFKYASCKCGPYWDGPDCEFDKDGCATHPCSPLRNCTDIPADIHLISGIGYNCSECPKGFISTNDGRCEDINECNANNGVCSQICNNTYGSYTCSCFQGFQKPDDSDICQDINECANTVNECDQMCNNTIGGYNCGCYIGHGDVKQRGILPRNVTILTVVIQQVA</sequence>
<dbReference type="GO" id="GO:0006897">
    <property type="term" value="P:endocytosis"/>
    <property type="evidence" value="ECO:0007669"/>
    <property type="project" value="UniProtKB-KW"/>
</dbReference>
<evidence type="ECO:0000256" key="10">
    <source>
        <dbReference type="ARBA" id="ARBA00023180"/>
    </source>
</evidence>
<dbReference type="AlphaFoldDB" id="A0AAE0VI86"/>
<dbReference type="CDD" id="cd00054">
    <property type="entry name" value="EGF_CA"/>
    <property type="match status" value="1"/>
</dbReference>
<keyword evidence="9" id="KW-0675">Receptor</keyword>
<evidence type="ECO:0000256" key="4">
    <source>
        <dbReference type="ARBA" id="ARBA00022692"/>
    </source>
</evidence>
<dbReference type="PROSITE" id="PS51233">
    <property type="entry name" value="VWFD"/>
    <property type="match status" value="1"/>
</dbReference>
<dbReference type="InterPro" id="IPR001881">
    <property type="entry name" value="EGF-like_Ca-bd_dom"/>
</dbReference>
<dbReference type="GO" id="GO:0016020">
    <property type="term" value="C:membrane"/>
    <property type="evidence" value="ECO:0007669"/>
    <property type="project" value="UniProtKB-SubCell"/>
</dbReference>
<keyword evidence="5" id="KW-0677">Repeat</keyword>
<reference evidence="12" key="1">
    <citation type="journal article" date="2021" name="Genome Biol. Evol.">
        <title>A High-Quality Reference Genome for a Parasitic Bivalve with Doubly Uniparental Inheritance (Bivalvia: Unionida).</title>
        <authorList>
            <person name="Smith C.H."/>
        </authorList>
    </citation>
    <scope>NUCLEOTIDE SEQUENCE</scope>
    <source>
        <strain evidence="12">CHS0354</strain>
    </source>
</reference>
<evidence type="ECO:0000256" key="5">
    <source>
        <dbReference type="ARBA" id="ARBA00022737"/>
    </source>
</evidence>
<protein>
    <recommendedName>
        <fullName evidence="11">VWFD domain-containing protein</fullName>
    </recommendedName>
</protein>
<dbReference type="PROSITE" id="PS01186">
    <property type="entry name" value="EGF_2"/>
    <property type="match status" value="1"/>
</dbReference>
<keyword evidence="6" id="KW-1133">Transmembrane helix</keyword>
<dbReference type="PANTHER" id="PTHR13802:SF52">
    <property type="entry name" value="MUCIN-4"/>
    <property type="match status" value="1"/>
</dbReference>
<evidence type="ECO:0000256" key="6">
    <source>
        <dbReference type="ARBA" id="ARBA00022989"/>
    </source>
</evidence>
<keyword evidence="8" id="KW-1015">Disulfide bond</keyword>
<evidence type="ECO:0000256" key="8">
    <source>
        <dbReference type="ARBA" id="ARBA00023157"/>
    </source>
</evidence>
<dbReference type="EMBL" id="JAEAOA010001954">
    <property type="protein sequence ID" value="KAK3579268.1"/>
    <property type="molecule type" value="Genomic_DNA"/>
</dbReference>
<reference evidence="12" key="3">
    <citation type="submission" date="2023-05" db="EMBL/GenBank/DDBJ databases">
        <authorList>
            <person name="Smith C.H."/>
        </authorList>
    </citation>
    <scope>NUCLEOTIDE SEQUENCE</scope>
    <source>
        <strain evidence="12">CHS0354</strain>
        <tissue evidence="12">Mantle</tissue>
    </source>
</reference>
<dbReference type="InterPro" id="IPR001846">
    <property type="entry name" value="VWF_type-D"/>
</dbReference>
<dbReference type="SMART" id="SM00181">
    <property type="entry name" value="EGF"/>
    <property type="match status" value="4"/>
</dbReference>
<evidence type="ECO:0000256" key="2">
    <source>
        <dbReference type="ARBA" id="ARBA00022536"/>
    </source>
</evidence>
<evidence type="ECO:0000256" key="7">
    <source>
        <dbReference type="ARBA" id="ARBA00023136"/>
    </source>
</evidence>
<proteinExistence type="predicted"/>
<accession>A0AAE0VI86</accession>
<evidence type="ECO:0000259" key="11">
    <source>
        <dbReference type="PROSITE" id="PS51233"/>
    </source>
</evidence>
<evidence type="ECO:0000313" key="13">
    <source>
        <dbReference type="Proteomes" id="UP001195483"/>
    </source>
</evidence>
<comment type="caution">
    <text evidence="12">The sequence shown here is derived from an EMBL/GenBank/DDBJ whole genome shotgun (WGS) entry which is preliminary data.</text>
</comment>
<name>A0AAE0VI86_9BIVA</name>
<keyword evidence="3" id="KW-0254">Endocytosis</keyword>
<keyword evidence="2" id="KW-0245">EGF-like domain</keyword>
<keyword evidence="7" id="KW-0472">Membrane</keyword>
<dbReference type="SMART" id="SM00179">
    <property type="entry name" value="EGF_CA"/>
    <property type="match status" value="3"/>
</dbReference>
<dbReference type="Gene3D" id="2.10.25.10">
    <property type="entry name" value="Laminin"/>
    <property type="match status" value="3"/>
</dbReference>
<dbReference type="InterPro" id="IPR000742">
    <property type="entry name" value="EGF"/>
</dbReference>
<dbReference type="PANTHER" id="PTHR13802">
    <property type="entry name" value="MUCIN 4-RELATED"/>
    <property type="match status" value="1"/>
</dbReference>
<keyword evidence="10" id="KW-0325">Glycoprotein</keyword>